<evidence type="ECO:0000256" key="2">
    <source>
        <dbReference type="SAM" id="MobiDB-lite"/>
    </source>
</evidence>
<evidence type="ECO:0000313" key="5">
    <source>
        <dbReference type="Proteomes" id="UP000005801"/>
    </source>
</evidence>
<dbReference type="InterPro" id="IPR013766">
    <property type="entry name" value="Thioredoxin_domain"/>
</dbReference>
<dbReference type="EMBL" id="ABCS01000035">
    <property type="protein sequence ID" value="EDM78143.1"/>
    <property type="molecule type" value="Genomic_DNA"/>
</dbReference>
<dbReference type="Pfam" id="PF13899">
    <property type="entry name" value="Thioredoxin_7"/>
    <property type="match status" value="1"/>
</dbReference>
<reference evidence="4 5" key="1">
    <citation type="submission" date="2007-06" db="EMBL/GenBank/DDBJ databases">
        <authorList>
            <person name="Shimkets L."/>
            <person name="Ferriera S."/>
            <person name="Johnson J."/>
            <person name="Kravitz S."/>
            <person name="Beeson K."/>
            <person name="Sutton G."/>
            <person name="Rogers Y.-H."/>
            <person name="Friedman R."/>
            <person name="Frazier M."/>
            <person name="Venter J.C."/>
        </authorList>
    </citation>
    <scope>NUCLEOTIDE SEQUENCE [LARGE SCALE GENOMIC DNA]</scope>
    <source>
        <strain evidence="4 5">SIR-1</strain>
    </source>
</reference>
<organism evidence="4 5">
    <name type="scientific">Plesiocystis pacifica SIR-1</name>
    <dbReference type="NCBI Taxonomy" id="391625"/>
    <lineage>
        <taxon>Bacteria</taxon>
        <taxon>Pseudomonadati</taxon>
        <taxon>Myxococcota</taxon>
        <taxon>Polyangia</taxon>
        <taxon>Nannocystales</taxon>
        <taxon>Nannocystaceae</taxon>
        <taxon>Plesiocystis</taxon>
    </lineage>
</organism>
<gene>
    <name evidence="4" type="ORF">PPSIR1_34537</name>
</gene>
<feature type="domain" description="Thioredoxin" evidence="3">
    <location>
        <begin position="59"/>
        <end position="210"/>
    </location>
</feature>
<dbReference type="PROSITE" id="PS51352">
    <property type="entry name" value="THIOREDOXIN_2"/>
    <property type="match status" value="1"/>
</dbReference>
<feature type="region of interest" description="Disordered" evidence="2">
    <location>
        <begin position="51"/>
        <end position="84"/>
    </location>
</feature>
<keyword evidence="1" id="KW-0732">Signal</keyword>
<dbReference type="AlphaFoldDB" id="A6G7R5"/>
<dbReference type="PANTHER" id="PTHR15337">
    <property type="entry name" value="ANTERIOR GRADIENT PROTEIN-RELATED"/>
    <property type="match status" value="1"/>
</dbReference>
<dbReference type="Proteomes" id="UP000005801">
    <property type="component" value="Unassembled WGS sequence"/>
</dbReference>
<evidence type="ECO:0000256" key="1">
    <source>
        <dbReference type="ARBA" id="ARBA00022729"/>
    </source>
</evidence>
<evidence type="ECO:0000313" key="4">
    <source>
        <dbReference type="EMBL" id="EDM78143.1"/>
    </source>
</evidence>
<comment type="caution">
    <text evidence="4">The sequence shown here is derived from an EMBL/GenBank/DDBJ whole genome shotgun (WGS) entry which is preliminary data.</text>
</comment>
<evidence type="ECO:0000259" key="3">
    <source>
        <dbReference type="PROSITE" id="PS51352"/>
    </source>
</evidence>
<keyword evidence="5" id="KW-1185">Reference proteome</keyword>
<feature type="compositionally biased region" description="Low complexity" evidence="2">
    <location>
        <begin position="51"/>
        <end position="68"/>
    </location>
</feature>
<dbReference type="STRING" id="391625.PPSIR1_34537"/>
<name>A6G7R5_9BACT</name>
<dbReference type="PANTHER" id="PTHR15337:SF11">
    <property type="entry name" value="THIOREDOXIN DOMAIN-CONTAINING PROTEIN"/>
    <property type="match status" value="1"/>
</dbReference>
<proteinExistence type="predicted"/>
<dbReference type="InterPro" id="IPR051099">
    <property type="entry name" value="AGR/TXD"/>
</dbReference>
<protein>
    <recommendedName>
        <fullName evidence="3">Thioredoxin domain-containing protein</fullName>
    </recommendedName>
</protein>
<dbReference type="Gene3D" id="3.40.30.10">
    <property type="entry name" value="Glutaredoxin"/>
    <property type="match status" value="1"/>
</dbReference>
<sequence>MRWVVSFVVSSPTLRALPQRNETRRRRSPRQLPWLLGAVLAASPLTACQPPARAGAGQAEAGAQADPATKTAEAPKEKRTATVPADGWNDDIAWRGFQEGLEEAKATGRPTMLVVHTSWCSKCRALKGVFNSDSTLAELSEDFVMIHVDQDVTPEVALYAPDGQYIPRVMFLDSDGKLDEELHNPMRESRFRYFYTPQEDIVATMRAALQRHGKTS</sequence>
<dbReference type="eggNOG" id="COG4232">
    <property type="taxonomic scope" value="Bacteria"/>
</dbReference>
<dbReference type="SUPFAM" id="SSF52833">
    <property type="entry name" value="Thioredoxin-like"/>
    <property type="match status" value="1"/>
</dbReference>
<dbReference type="InterPro" id="IPR036249">
    <property type="entry name" value="Thioredoxin-like_sf"/>
</dbReference>
<accession>A6G7R5</accession>